<gene>
    <name evidence="2" type="ORF">OTI717_LOCUS6496</name>
</gene>
<feature type="compositionally biased region" description="Low complexity" evidence="1">
    <location>
        <begin position="64"/>
        <end position="74"/>
    </location>
</feature>
<evidence type="ECO:0000256" key="1">
    <source>
        <dbReference type="SAM" id="MobiDB-lite"/>
    </source>
</evidence>
<dbReference type="AlphaFoldDB" id="A0A818MU85"/>
<proteinExistence type="predicted"/>
<accession>A0A818MU85</accession>
<organism evidence="2 3">
    <name type="scientific">Rotaria sordida</name>
    <dbReference type="NCBI Taxonomy" id="392033"/>
    <lineage>
        <taxon>Eukaryota</taxon>
        <taxon>Metazoa</taxon>
        <taxon>Spiralia</taxon>
        <taxon>Gnathifera</taxon>
        <taxon>Rotifera</taxon>
        <taxon>Eurotatoria</taxon>
        <taxon>Bdelloidea</taxon>
        <taxon>Philodinida</taxon>
        <taxon>Philodinidae</taxon>
        <taxon>Rotaria</taxon>
    </lineage>
</organism>
<feature type="region of interest" description="Disordered" evidence="1">
    <location>
        <begin position="53"/>
        <end position="74"/>
    </location>
</feature>
<reference evidence="2" key="1">
    <citation type="submission" date="2021-02" db="EMBL/GenBank/DDBJ databases">
        <authorList>
            <person name="Nowell W R."/>
        </authorList>
    </citation>
    <scope>NUCLEOTIDE SEQUENCE</scope>
</reference>
<evidence type="ECO:0000313" key="2">
    <source>
        <dbReference type="EMBL" id="CAF3594844.1"/>
    </source>
</evidence>
<protein>
    <submittedName>
        <fullName evidence="2">Uncharacterized protein</fullName>
    </submittedName>
</protein>
<sequence length="250" mass="27632">MIGVSFQTRGIILCNQHQPLHSNIRLFNHQQDISSTSSSINNLRRPYNSYDEARNFSSPSAKCPSTGGVSSTVSSPYIRRTPFSRRSLPHHIQPVLKKSLKPVLSSSPDPFKTTIKKEQQLRHVVLAEPSLSQVNTSLTSNIERHFSDLSLNQIENDSLVPSTSSILIQYRPSLSCSSSSTTSSSSRTTDDSTTAFIHIQMNNSTCDLMHRDDSIPVVISTTNKNNNNNNISNTTAIKSSSFIHNISITV</sequence>
<comment type="caution">
    <text evidence="2">The sequence shown here is derived from an EMBL/GenBank/DDBJ whole genome shotgun (WGS) entry which is preliminary data.</text>
</comment>
<dbReference type="Proteomes" id="UP000663823">
    <property type="component" value="Unassembled WGS sequence"/>
</dbReference>
<dbReference type="EMBL" id="CAJOAX010000457">
    <property type="protein sequence ID" value="CAF3594844.1"/>
    <property type="molecule type" value="Genomic_DNA"/>
</dbReference>
<name>A0A818MU85_9BILA</name>
<evidence type="ECO:0000313" key="3">
    <source>
        <dbReference type="Proteomes" id="UP000663823"/>
    </source>
</evidence>